<proteinExistence type="predicted"/>
<evidence type="ECO:0000256" key="1">
    <source>
        <dbReference type="SAM" id="Coils"/>
    </source>
</evidence>
<dbReference type="Pfam" id="PF13884">
    <property type="entry name" value="Peptidase_S74"/>
    <property type="match status" value="1"/>
</dbReference>
<dbReference type="PROSITE" id="PS51688">
    <property type="entry name" value="ICA"/>
    <property type="match status" value="1"/>
</dbReference>
<evidence type="ECO:0000313" key="3">
    <source>
        <dbReference type="EMBL" id="RVU26897.1"/>
    </source>
</evidence>
<keyword evidence="1" id="KW-0175">Coiled coil</keyword>
<dbReference type="Pfam" id="PF19264">
    <property type="entry name" value="DUF5907"/>
    <property type="match status" value="7"/>
</dbReference>
<organism evidence="3 4">
    <name type="scientific">Sandaracinomonas limnophila</name>
    <dbReference type="NCBI Taxonomy" id="1862386"/>
    <lineage>
        <taxon>Bacteria</taxon>
        <taxon>Pseudomonadati</taxon>
        <taxon>Bacteroidota</taxon>
        <taxon>Cytophagia</taxon>
        <taxon>Cytophagales</taxon>
        <taxon>Flectobacillaceae</taxon>
        <taxon>Sandaracinomonas</taxon>
    </lineage>
</organism>
<dbReference type="InterPro" id="IPR045571">
    <property type="entry name" value="DUF5907"/>
</dbReference>
<accession>A0A437PX98</accession>
<comment type="caution">
    <text evidence="3">The sequence shown here is derived from an EMBL/GenBank/DDBJ whole genome shotgun (WGS) entry which is preliminary data.</text>
</comment>
<evidence type="ECO:0000313" key="4">
    <source>
        <dbReference type="Proteomes" id="UP000282832"/>
    </source>
</evidence>
<gene>
    <name evidence="3" type="ORF">EOJ36_02565</name>
</gene>
<name>A0A437PX98_9BACT</name>
<dbReference type="EMBL" id="SACY01000001">
    <property type="protein sequence ID" value="RVU26897.1"/>
    <property type="molecule type" value="Genomic_DNA"/>
</dbReference>
<dbReference type="OrthoDB" id="644207at2"/>
<feature type="domain" description="Peptidase S74" evidence="2">
    <location>
        <begin position="4055"/>
        <end position="4150"/>
    </location>
</feature>
<protein>
    <recommendedName>
        <fullName evidence="2">Peptidase S74 domain-containing protein</fullName>
    </recommendedName>
</protein>
<dbReference type="InterPro" id="IPR030392">
    <property type="entry name" value="S74_ICA"/>
</dbReference>
<sequence length="4173" mass="411344">MKTLIKTFIFGLITTFAFGQNKGLNYQAVILDPKPVEVPGYSASGQPLSNGSVTLKFILKGPEGVDYEETQKTTTDEFGLVNVVIGAGTVNKSTSKYTTFDAIVWDDKIKSLTVGVSFNGGASFTTVSNNQPLNFTPYALYASSVDYKNVRYAPTNLSQFINDPGFLIDKDLNPIRSDISNNTAAIVGNTAKIDSNQKASSTQFASINQGIATINTKIKSDSLNFSSTIATINTRVLKDSSSIVAINNSIYDVNNSIATQTDRINNTASQVAYVQNLTEATNNAINNLGTTYENIGNKSTNIAADNGSNTKYPTVGAVQNYVFAATAGFPSQANLNTKENLTNKSTDITADATSNTKYPSVKSVKDYVDAQVSGGVSIADGSITDAKLASGISAVKVGLGNVDNTSDANKPVSTAQQTALNLKENVSNKSTDINADATSTTKYPSVKTIKDYVDIQVSSGTADATSTVKGKIQLGGDLAGTGSTAAAPVISDNAVTTSKVASGAITDAKIANGISAAKVGLGNVDNTSDANKPVSVAQQTALDAKQSLANLSTNLTTDAASLTKYPAVKTIKDYVDAQVSSGVIDATSSVKGKIQLGGDLAGTGSTAAAPVISDNAITTSKVASGAITDAKIATGISAAKVGLGNVDNTSDANKPVSTAQQTALNLKEDAANKSTDITADAASTTKYPAVKTIKDYVDAQVSSGTADATSSIKGKIQLGGDLAGTGSTAAAPIITDNAITSAKLKDGEIVNADISGSAAIVDSKLATIATSGKVSNSATSATSANNASTIVARDASGNFAAGNISASTINGLTPTAQATGFTIAGGTTSKTLTVTDNATVSGTTSGTNTGDQTITLTGDVAGSGTGSFATTIQNNAITTAKISDANVTYAKIQNVSGADKVLGRVSNGAGTIEEIATTGSGNVVRSTSPTLVTPDLGTPSAIDLTNATNVPLSAVTGTLAITKGGTGATTATAALTNLGAQSTANLSTDLSADAASTSKYPSVKTIKDYVDGSVTSGAPDATTTLKGKIQLAGDLGGTGTTAGAPIISDNAITTAKINAAAVTTPKITDGNVTYAKIQNVSSTDKVLGRVSTGAGVVEEIATTGSGNVVRATSPTLVSPDLGTPSAVDLTNATNVPLSAVTGTLAITKGGTGATTATGALTALGAQSVANLSTDLTADAASTTKYPAVKTIKDYVDGSVSSGAPDATTTVKGKIQLAGDLGGTGTTAGAPIISDNAITTAKINAGAVTTAKITDANVTFSKIQNVSATDKVLGRVSSGAGIIEEIATTGSGNVVRATSPTLVTPTLGVASATSINGLTPTALTTGFTIAGGSTTSKTLTVSGDATVSGTTSGTNTGDQTITLTGDVTGTGTGSFAASIASDAVTSAKIKDGEIAVGDLADNAVETAKVKNANITYAKIQNVSATNKVLGRTTAGAGVIEEIATTGTGDVVRANTPTLVTPEIGAATGTSLTVTGQLTSSVATGTAPLVVTSTTPVANLSIGGNAATATTATTATNIAGGAAGSIPYQTAAGTTGMIATGTANQFLTSNGTGGYTWTSASGITGVPYTGATQAVNLGAYDLTVNGLTVGRGLGADASNTALGNQALSSNTVSGVSGTNNTALGYQGLKANTTGYSNTAVGSGALKANIGGAWNTAIGLSAIPAHTNGFGNTSIGTSSSFYLTSGSDNIAIGLGAGRYYGPNSSSNSMLTTSNQSLYIGNATKAKLNSSTNEIVIGYDVSGNGSNTVTIGNPSITDNYLTGNLNGATWKGAVIGNNYGGAGTSNGILKANGSGVVSAAAAGTDYLAPNAAITGATKTKITYDAKGLVTAGADATTADIAASTDKNYVTDAQLTLLGTTSGTNTGDQTITLTGDVTGSGTGSFAATIGAGKVTTAAIADNAVETAKVKDANITYAKIQNVSATDKVLGRVSTGAGVVEEIATTGTGDVVRANTPTLVTPEIGVATGTSLTVTGQLTSSVATGTAPLVVSSTTPVANLSIGGNAATATTSTNIAGGAAGSIPYQTAAGTTALLATGSANQFLTSNGSGGYTWTSASGITGVPYTGATQAVNLGAYDLTVNGITVGVGTNGTSVTSSNTALGLNALAAANSGTGLNTAVGNKALNKNTTGFNNTAIGGLAMFENTSGTSNTAIGSNALNKNTSGTGNTVIGNSAGYNINSNYNTVIGLSAGGFIKGINNIGIGYAALNMNGSVTSGADNNIAIGTNTLFSAVKPISNVIIGYEAGRSFTNGSYNVVLGQNSAYELTSATNNTILGNSSGRGLTTGSENTILGANVGSTVALSPTLTRNIILADGQGNIRAQHDGTNGWTLGTITSGTWNGTAIGVANGGTGATTAADALTNLGAQATANLSNDLSADAASTTKYPAVKTIKDYVDAQVSPATPDASSSVKGKIQLGGDLAGTGSSAAAPVISDNAIVTAKIKDAEVTYAKIQNVSATDKVLGRVSTGAGVVEEIGTVGTGDVVRATNPTLVTPNLGIPSAIDLTNATNLPISAVSGTLSILKGGTGASTAGAALTALGAQATANLSTDLTTDAASTTKYPAVKTIKDYVDAGDAAINTLADGKIYLGNASNVATEVTPSGDVTMTNAGVTAIGSGKVLTSMLAADAVTSAKIKDGEIVVGDLADNAIETAKVKDANITYAKIQNVSASNVVLGRTTTGAGVIEEIATTGSGNVVRATSPSLVTPVLGAATGTSLSVSGQLTSTVATGTAPLVVTSTTPVANLSIGGNAATATSATTATNIAGGAAGSVPYQTAAGTTSLLAKGTDGQVLTLASGVPSWAAPTGITSVGTINASSTANGAIIASGVLKLAPADGTNGGVVTTTTQTFAGNKTFSSDIMIGNNRAGNGSGSGATYNSGFGSNTLVANTSGNFNVAMGGAALSSNTTGAYNTAIGYSGLGSNTTGNNNLSAGFYAGADLRSNNNVALGYSAIRYARSDNNTAIGYLSGGNLGYGPVTGGANNIFLGYQSGLYYGTGTNGNNTTGLNSVLIGYDVRPAANAETNEIVIAGYNGTAGAVGLGNNTTLLGNNATQKSQIMGALTVVPNTAAASTDGNSSTIAAQDAGAGGNNNGGNINLTPGAKTGTGTAGIVQVNGQIKITGGTPGAGKVLTSDADGLATWSSGGSGVTTMAPVGTAPNANGASISGSTLTLQPADGTNPGLVSTGAQTFAGAKTLTSVLTVSPTAAASAAAGASTSIAAQSATTTGFGGGGVSITAGNGVGTGYGGNINIIAGTGNSTGGDINLTPGASGLYGKVKVNNSDLYVNSNSLRVGAGNSNLISNTGVGVSVLNSITSGGSNTAMGYYSLYSNQNGTSNTAVGNSTLKLNSSGSRNTAIGDNAMFSNTSSDNTALGESSLKNNTSGMYNVAVGNSSGFYNQTGSNNTSIGYQSLYASTATSTNDNTAIGYRALSSGNTGGYNTVVGSQSGYNMTTGIGNTALGYYSLYYNTVGSYNTSLGYSSGPTSTTYYSSNSVFMGYNAKPQGTANSSDEIAIGANAIGLGTGSTVIGSTSTQKSQIMGALTVVPNAALTSAHGNSSTIAAQNATTTAYNGGNLNLTAGNGVGTGTGGNVILTPGTGGTAGQVQVNGQIKITGGSPAAGAVLTSDATGLATWATAGGISSVGAISGTSTANGASISSGVLNLAPADGTNGGVVTTAAQTFAGLKTFTSDLTVNGLTLGKGGNGVSDNTAIGVSALTANTTGYYNTAVGYNSLFTASTSKQNTAIGYATLKMNTADANTAVGYNALTAATTGANNSGFGNMALLNTTTGTENTAMGTISLRNNTTGSYNTAIGARAGYAINSGDNNTFLGSSAGTNLTTGSNNVILGNKAGVYIGSGQNLTAGSGNVLIGNEVSTADDGETNEIVISGYSNTATAVGLGSNTTVIGNTSTQKSQIMGALTVVPNTAAASTDGNNATFAAQNAGTGGNNKGGDINITSGNAAGSGFGGDVVITMGTSTTSSNNGSLLINSSTKKLISSYSTPTVSVLSPSGQDGFTFKSEAGGNNVFNLWSIGTAGNNMIAFHKGDSPTVVGTISVTTTATTYNTTSDYRLKTDFKDFNGSKLLDSIKVYDYLWKVDGSRSYGVKAHELQQVIPYAVTGEKDALNTDGTIKAQTVDYSKIVPVLVKAVQEQEAKLKDVQKENQLLKEQLEQQNKRLERLEKLLER</sequence>
<feature type="coiled-coil region" evidence="1">
    <location>
        <begin position="4136"/>
        <end position="4173"/>
    </location>
</feature>
<evidence type="ECO:0000259" key="2">
    <source>
        <dbReference type="PROSITE" id="PS51688"/>
    </source>
</evidence>
<keyword evidence="4" id="KW-1185">Reference proteome</keyword>
<dbReference type="RefSeq" id="WP_127802448.1">
    <property type="nucleotide sequence ID" value="NZ_SACY01000001.1"/>
</dbReference>
<reference evidence="3 4" key="1">
    <citation type="submission" date="2019-01" db="EMBL/GenBank/DDBJ databases">
        <authorList>
            <person name="Chen W.-M."/>
        </authorList>
    </citation>
    <scope>NUCLEOTIDE SEQUENCE [LARGE SCALE GENOMIC DNA]</scope>
    <source>
        <strain evidence="3 4">FSY-15</strain>
    </source>
</reference>
<dbReference type="Proteomes" id="UP000282832">
    <property type="component" value="Unassembled WGS sequence"/>
</dbReference>